<dbReference type="RefSeq" id="WP_334573532.1">
    <property type="nucleotide sequence ID" value="NZ_JBEZVE010000059.1"/>
</dbReference>
<evidence type="ECO:0008006" key="4">
    <source>
        <dbReference type="Google" id="ProtNLM"/>
    </source>
</evidence>
<gene>
    <name evidence="2" type="ORF">AB0E89_46650</name>
</gene>
<sequence>MAALRRSALALGTAVCAVTIASGTAADAFATTAPQAPAHIVAERHTVAHGPGAAAQGAVVSAQSALHRQWGPSWISGLYLTQHGKKWVSQPYRSKGRTAYAYLQCYNTNAKMRVRIYNVEAGRYIADSGKVTCNPYKAFHTKTSAFQRLDHLRIVVNGDQGSKVWASYRR</sequence>
<reference evidence="2 3" key="1">
    <citation type="submission" date="2024-06" db="EMBL/GenBank/DDBJ databases">
        <title>The Natural Products Discovery Center: Release of the First 8490 Sequenced Strains for Exploring Actinobacteria Biosynthetic Diversity.</title>
        <authorList>
            <person name="Kalkreuter E."/>
            <person name="Kautsar S.A."/>
            <person name="Yang D."/>
            <person name="Bader C.D."/>
            <person name="Teijaro C.N."/>
            <person name="Fluegel L."/>
            <person name="Davis C.M."/>
            <person name="Simpson J.R."/>
            <person name="Lauterbach L."/>
            <person name="Steele A.D."/>
            <person name="Gui C."/>
            <person name="Meng S."/>
            <person name="Li G."/>
            <person name="Viehrig K."/>
            <person name="Ye F."/>
            <person name="Su P."/>
            <person name="Kiefer A.F."/>
            <person name="Nichols A."/>
            <person name="Cepeda A.J."/>
            <person name="Yan W."/>
            <person name="Fan B."/>
            <person name="Jiang Y."/>
            <person name="Adhikari A."/>
            <person name="Zheng C.-J."/>
            <person name="Schuster L."/>
            <person name="Cowan T.M."/>
            <person name="Smanski M.J."/>
            <person name="Chevrette M.G."/>
            <person name="De Carvalho L.P.S."/>
            <person name="Shen B."/>
        </authorList>
    </citation>
    <scope>NUCLEOTIDE SEQUENCE [LARGE SCALE GENOMIC DNA]</scope>
    <source>
        <strain evidence="2 3">NPDC033843</strain>
    </source>
</reference>
<keyword evidence="1" id="KW-0732">Signal</keyword>
<keyword evidence="3" id="KW-1185">Reference proteome</keyword>
<proteinExistence type="predicted"/>
<feature type="signal peptide" evidence="1">
    <location>
        <begin position="1"/>
        <end position="25"/>
    </location>
</feature>
<organism evidence="2 3">
    <name type="scientific">Streptomyces sp. 900129855</name>
    <dbReference type="NCBI Taxonomy" id="3155129"/>
    <lineage>
        <taxon>Bacteria</taxon>
        <taxon>Bacillati</taxon>
        <taxon>Actinomycetota</taxon>
        <taxon>Actinomycetes</taxon>
        <taxon>Kitasatosporales</taxon>
        <taxon>Streptomycetaceae</taxon>
        <taxon>Streptomyces</taxon>
    </lineage>
</organism>
<comment type="caution">
    <text evidence="2">The sequence shown here is derived from an EMBL/GenBank/DDBJ whole genome shotgun (WGS) entry which is preliminary data.</text>
</comment>
<name>A0ABV2ZZA9_9ACTN</name>
<accession>A0ABV2ZZA9</accession>
<feature type="chain" id="PRO_5046161224" description="RlpA-like protein double-psi beta-barrel domain-containing protein" evidence="1">
    <location>
        <begin position="26"/>
        <end position="170"/>
    </location>
</feature>
<evidence type="ECO:0000313" key="3">
    <source>
        <dbReference type="Proteomes" id="UP001550739"/>
    </source>
</evidence>
<dbReference type="Proteomes" id="UP001550739">
    <property type="component" value="Unassembled WGS sequence"/>
</dbReference>
<evidence type="ECO:0000313" key="2">
    <source>
        <dbReference type="EMBL" id="MEU3787907.1"/>
    </source>
</evidence>
<evidence type="ECO:0000256" key="1">
    <source>
        <dbReference type="SAM" id="SignalP"/>
    </source>
</evidence>
<protein>
    <recommendedName>
        <fullName evidence="4">RlpA-like protein double-psi beta-barrel domain-containing protein</fullName>
    </recommendedName>
</protein>
<dbReference type="EMBL" id="JBEZVE010000059">
    <property type="protein sequence ID" value="MEU3787907.1"/>
    <property type="molecule type" value="Genomic_DNA"/>
</dbReference>